<evidence type="ECO:0000313" key="1">
    <source>
        <dbReference type="EMBL" id="GBL69333.1"/>
    </source>
</evidence>
<dbReference type="Proteomes" id="UP000499080">
    <property type="component" value="Unassembled WGS sequence"/>
</dbReference>
<gene>
    <name evidence="1" type="ORF">AVEN_219742_1</name>
</gene>
<accession>A0A4Y1ZVF0</accession>
<keyword evidence="2" id="KW-1185">Reference proteome</keyword>
<comment type="caution">
    <text evidence="1">The sequence shown here is derived from an EMBL/GenBank/DDBJ whole genome shotgun (WGS) entry which is preliminary data.</text>
</comment>
<evidence type="ECO:0000313" key="2">
    <source>
        <dbReference type="Proteomes" id="UP000499080"/>
    </source>
</evidence>
<proteinExistence type="predicted"/>
<name>A0A4Y1ZVF0_ARAVE</name>
<dbReference type="AlphaFoldDB" id="A0A4Y1ZVF0"/>
<dbReference type="EMBL" id="BGPR01078225">
    <property type="protein sequence ID" value="GBL69333.1"/>
    <property type="molecule type" value="Genomic_DNA"/>
</dbReference>
<sequence length="121" mass="13866">MDSRSVLNSYTNAARNVWMQEESPLKANKPLLNRAFLEGYDMNWTLPTWVFIYPDTPPPTITLPEGARKWAVVGKGNWTPYRSEPSLPSKEVNRLRKAFVDVKRKCFRPPETASLSVRGLN</sequence>
<reference evidence="1 2" key="1">
    <citation type="journal article" date="2019" name="Sci. Rep.">
        <title>Orb-weaving spider Araneus ventricosus genome elucidates the spidroin gene catalogue.</title>
        <authorList>
            <person name="Kono N."/>
            <person name="Nakamura H."/>
            <person name="Ohtoshi R."/>
            <person name="Moran D.A.P."/>
            <person name="Shinohara A."/>
            <person name="Yoshida Y."/>
            <person name="Fujiwara M."/>
            <person name="Mori M."/>
            <person name="Tomita M."/>
            <person name="Arakawa K."/>
        </authorList>
    </citation>
    <scope>NUCLEOTIDE SEQUENCE [LARGE SCALE GENOMIC DNA]</scope>
</reference>
<protein>
    <submittedName>
        <fullName evidence="1">Uncharacterized protein</fullName>
    </submittedName>
</protein>
<organism evidence="1 2">
    <name type="scientific">Araneus ventricosus</name>
    <name type="common">Orbweaver spider</name>
    <name type="synonym">Epeira ventricosa</name>
    <dbReference type="NCBI Taxonomy" id="182803"/>
    <lineage>
        <taxon>Eukaryota</taxon>
        <taxon>Metazoa</taxon>
        <taxon>Ecdysozoa</taxon>
        <taxon>Arthropoda</taxon>
        <taxon>Chelicerata</taxon>
        <taxon>Arachnida</taxon>
        <taxon>Araneae</taxon>
        <taxon>Araneomorphae</taxon>
        <taxon>Entelegynae</taxon>
        <taxon>Araneoidea</taxon>
        <taxon>Araneidae</taxon>
        <taxon>Araneus</taxon>
    </lineage>
</organism>